<evidence type="ECO:0000256" key="5">
    <source>
        <dbReference type="SAM" id="MobiDB-lite"/>
    </source>
</evidence>
<dbReference type="Gene3D" id="3.60.20.40">
    <property type="match status" value="1"/>
</dbReference>
<dbReference type="PANTHER" id="PTHR43199">
    <property type="entry name" value="GLUTATHIONE HYDROLASE"/>
    <property type="match status" value="1"/>
</dbReference>
<comment type="similarity">
    <text evidence="1">Belongs to the gamma-glutamyltransferase family.</text>
</comment>
<dbReference type="PRINTS" id="PR01210">
    <property type="entry name" value="GGTRANSPTASE"/>
</dbReference>
<dbReference type="GO" id="GO:0016787">
    <property type="term" value="F:hydrolase activity"/>
    <property type="evidence" value="ECO:0007669"/>
    <property type="project" value="UniProtKB-KW"/>
</dbReference>
<evidence type="ECO:0000313" key="7">
    <source>
        <dbReference type="EMBL" id="CUV21976.1"/>
    </source>
</evidence>
<gene>
    <name evidence="10" type="ORF">RD1301_v1_70004</name>
    <name evidence="7" type="ORF">RUN1744_v1_110051</name>
    <name evidence="8" type="ORF">TD1301_v1_180004</name>
    <name evidence="9" type="ORF">TF3108_v1_410058</name>
</gene>
<dbReference type="GO" id="GO:0016740">
    <property type="term" value="F:transferase activity"/>
    <property type="evidence" value="ECO:0007669"/>
    <property type="project" value="UniProtKB-KW"/>
</dbReference>
<dbReference type="EMBL" id="LN899823">
    <property type="protein sequence ID" value="CUV21976.1"/>
    <property type="molecule type" value="Genomic_DNA"/>
</dbReference>
<keyword evidence="2" id="KW-0808">Transferase</keyword>
<evidence type="ECO:0000256" key="1">
    <source>
        <dbReference type="ARBA" id="ARBA00009381"/>
    </source>
</evidence>
<dbReference type="InterPro" id="IPR051792">
    <property type="entry name" value="GGT_bact"/>
</dbReference>
<evidence type="ECO:0000256" key="6">
    <source>
        <dbReference type="SAM" id="SignalP"/>
    </source>
</evidence>
<dbReference type="Gene3D" id="1.10.246.130">
    <property type="match status" value="1"/>
</dbReference>
<dbReference type="AlphaFoldDB" id="A0A0S4UIB9"/>
<keyword evidence="4" id="KW-0865">Zymogen</keyword>
<dbReference type="InterPro" id="IPR029055">
    <property type="entry name" value="Ntn_hydrolases_N"/>
</dbReference>
<organism evidence="7">
    <name type="scientific">Ralstonia solanacearum</name>
    <name type="common">Pseudomonas solanacearum</name>
    <dbReference type="NCBI Taxonomy" id="305"/>
    <lineage>
        <taxon>Bacteria</taxon>
        <taxon>Pseudomonadati</taxon>
        <taxon>Pseudomonadota</taxon>
        <taxon>Betaproteobacteria</taxon>
        <taxon>Burkholderiales</taxon>
        <taxon>Burkholderiaceae</taxon>
        <taxon>Ralstonia</taxon>
        <taxon>Ralstonia solanacearum species complex</taxon>
    </lineage>
</organism>
<sequence length="623" mass="65105">MATQAVSLARVRGPLVLAALTLLGACSTRTAVPTPAPVAGSPSVAPESPRPPEVASGYRTGMTTAYAEQHMAAAANPLAAEAGRRILRQGGSAIDAAIAMQAVLTLVEPQASGIGGGAFLLYWDGKRVQAYDGWETAPAGADENLFLRPDGTSMGLSEARIGGRAVGVPGVLRALELAHRRHGKLPWTRLLQPAIELAEQGFPVSPRLYTQIAADPFIAGSPEMAAYFLTPQGKPKPVGTIVRNPQLAQTLREIARHGPGAFYAGPIAADIVKRVSGGANPGTLSLADLRGYRAKERDPICADYQRWKVCGMPPPSSGGIAIAQMLGTLQALAARDPKYALAAMAPRETTRAAGLEPSVDAVHVVSEAGRQADADRGLYVADADFVPVNVKGLTDPGYLTLRAGLIGDRSTGRAEPGTPPGTSIALAPDRSPQRVSTSQIVAVDNAGGAVSMTTAIDSDFGSHLMVRGFVLNSGLTDFSFVPNEGGKPVANRVQAGKRPRSSMAPTLVFERDSGRLVAALGSPGGSQSIEYVSKTLIGLLDWDMDVQSAINLPNFGSRNGPTEVERGLVTQTLVQGLKARGHDVAQIEMTSGTQAIVRRRRDDGRWGWAGGADPRREGVALGD</sequence>
<dbReference type="SUPFAM" id="SSF56235">
    <property type="entry name" value="N-terminal nucleophile aminohydrolases (Ntn hydrolases)"/>
    <property type="match status" value="1"/>
</dbReference>
<keyword evidence="3" id="KW-0378">Hydrolase</keyword>
<evidence type="ECO:0000256" key="2">
    <source>
        <dbReference type="ARBA" id="ARBA00022679"/>
    </source>
</evidence>
<dbReference type="EMBL" id="LN899822">
    <property type="protein sequence ID" value="CUV58867.1"/>
    <property type="molecule type" value="Genomic_DNA"/>
</dbReference>
<feature type="chain" id="PRO_5013467081" evidence="6">
    <location>
        <begin position="32"/>
        <end position="623"/>
    </location>
</feature>
<dbReference type="PANTHER" id="PTHR43199:SF1">
    <property type="entry name" value="GLUTATHIONE HYDROLASE PROENZYME"/>
    <property type="match status" value="1"/>
</dbReference>
<name>A0A0S4UIB9_RALSL</name>
<dbReference type="EMBL" id="LN899825">
    <property type="protein sequence ID" value="CUV32706.1"/>
    <property type="molecule type" value="Genomic_DNA"/>
</dbReference>
<reference evidence="7" key="1">
    <citation type="submission" date="2015-10" db="EMBL/GenBank/DDBJ databases">
        <authorList>
            <person name="Gilbert D.G."/>
        </authorList>
    </citation>
    <scope>NUCLEOTIDE SEQUENCE</scope>
    <source>
        <strain evidence="7">Phyl III-seqv23</strain>
    </source>
</reference>
<feature type="signal peptide" evidence="6">
    <location>
        <begin position="1"/>
        <end position="31"/>
    </location>
</feature>
<evidence type="ECO:0000256" key="3">
    <source>
        <dbReference type="ARBA" id="ARBA00022801"/>
    </source>
</evidence>
<protein>
    <submittedName>
        <fullName evidence="7">Gamma-glutamyltranspeptidase</fullName>
    </submittedName>
</protein>
<dbReference type="InterPro" id="IPR043137">
    <property type="entry name" value="GGT_ssub_C"/>
</dbReference>
<keyword evidence="6" id="KW-0732">Signal</keyword>
<dbReference type="InterPro" id="IPR043138">
    <property type="entry name" value="GGT_lsub"/>
</dbReference>
<evidence type="ECO:0000313" key="9">
    <source>
        <dbReference type="EMBL" id="CUV40099.1"/>
    </source>
</evidence>
<proteinExistence type="inferred from homology"/>
<dbReference type="Pfam" id="PF01019">
    <property type="entry name" value="G_glu_transpept"/>
    <property type="match status" value="1"/>
</dbReference>
<evidence type="ECO:0000313" key="10">
    <source>
        <dbReference type="EMBL" id="CUV58867.1"/>
    </source>
</evidence>
<dbReference type="EMBL" id="LN899826">
    <property type="protein sequence ID" value="CUV40099.1"/>
    <property type="molecule type" value="Genomic_DNA"/>
</dbReference>
<accession>A0A0S4UIB9</accession>
<evidence type="ECO:0000313" key="8">
    <source>
        <dbReference type="EMBL" id="CUV32706.1"/>
    </source>
</evidence>
<feature type="region of interest" description="Disordered" evidence="5">
    <location>
        <begin position="409"/>
        <end position="432"/>
    </location>
</feature>
<evidence type="ECO:0000256" key="4">
    <source>
        <dbReference type="ARBA" id="ARBA00023145"/>
    </source>
</evidence>